<evidence type="ECO:0000256" key="1">
    <source>
        <dbReference type="SAM" id="Phobius"/>
    </source>
</evidence>
<keyword evidence="1" id="KW-0472">Membrane</keyword>
<name>A0A9D2MD08_9FIRM</name>
<keyword evidence="1" id="KW-1133">Transmembrane helix</keyword>
<sequence>MLTNLAILAAAALGFALPVCLINALRSPDEQSAYRYKVLSSFFSGALVFLLAALINS</sequence>
<organism evidence="2 3">
    <name type="scientific">Candidatus Flavonifractor intestinipullorum</name>
    <dbReference type="NCBI Taxonomy" id="2838587"/>
    <lineage>
        <taxon>Bacteria</taxon>
        <taxon>Bacillati</taxon>
        <taxon>Bacillota</taxon>
        <taxon>Clostridia</taxon>
        <taxon>Eubacteriales</taxon>
        <taxon>Oscillospiraceae</taxon>
        <taxon>Flavonifractor</taxon>
    </lineage>
</organism>
<dbReference type="EMBL" id="DWYC01000087">
    <property type="protein sequence ID" value="HJB57806.1"/>
    <property type="molecule type" value="Genomic_DNA"/>
</dbReference>
<proteinExistence type="predicted"/>
<comment type="caution">
    <text evidence="2">The sequence shown here is derived from an EMBL/GenBank/DDBJ whole genome shotgun (WGS) entry which is preliminary data.</text>
</comment>
<reference evidence="2" key="2">
    <citation type="submission" date="2021-04" db="EMBL/GenBank/DDBJ databases">
        <authorList>
            <person name="Gilroy R."/>
        </authorList>
    </citation>
    <scope>NUCLEOTIDE SEQUENCE</scope>
    <source>
        <strain evidence="2">CHK189-11263</strain>
    </source>
</reference>
<protein>
    <submittedName>
        <fullName evidence="2">Uncharacterized protein</fullName>
    </submittedName>
</protein>
<dbReference type="Proteomes" id="UP000824208">
    <property type="component" value="Unassembled WGS sequence"/>
</dbReference>
<dbReference type="AlphaFoldDB" id="A0A9D2MD08"/>
<gene>
    <name evidence="2" type="ORF">H9714_09670</name>
</gene>
<reference evidence="2" key="1">
    <citation type="journal article" date="2021" name="PeerJ">
        <title>Extensive microbial diversity within the chicken gut microbiome revealed by metagenomics and culture.</title>
        <authorList>
            <person name="Gilroy R."/>
            <person name="Ravi A."/>
            <person name="Getino M."/>
            <person name="Pursley I."/>
            <person name="Horton D.L."/>
            <person name="Alikhan N.F."/>
            <person name="Baker D."/>
            <person name="Gharbi K."/>
            <person name="Hall N."/>
            <person name="Watson M."/>
            <person name="Adriaenssens E.M."/>
            <person name="Foster-Nyarko E."/>
            <person name="Jarju S."/>
            <person name="Secka A."/>
            <person name="Antonio M."/>
            <person name="Oren A."/>
            <person name="Chaudhuri R.R."/>
            <person name="La Ragione R."/>
            <person name="Hildebrand F."/>
            <person name="Pallen M.J."/>
        </authorList>
    </citation>
    <scope>NUCLEOTIDE SEQUENCE</scope>
    <source>
        <strain evidence="2">CHK189-11263</strain>
    </source>
</reference>
<evidence type="ECO:0000313" key="3">
    <source>
        <dbReference type="Proteomes" id="UP000824208"/>
    </source>
</evidence>
<evidence type="ECO:0000313" key="2">
    <source>
        <dbReference type="EMBL" id="HJB57806.1"/>
    </source>
</evidence>
<keyword evidence="1" id="KW-0812">Transmembrane</keyword>
<accession>A0A9D2MD08</accession>
<feature type="transmembrane region" description="Helical" evidence="1">
    <location>
        <begin position="34"/>
        <end position="55"/>
    </location>
</feature>